<name>A0ABY4K4M7_9FLAO</name>
<gene>
    <name evidence="1" type="ORF">M0D58_14745</name>
</gene>
<reference evidence="1" key="1">
    <citation type="submission" date="2022-04" db="EMBL/GenBank/DDBJ databases">
        <title>Evolutionary, genomic, and biogeographic characterization of Chryseobacterium nepalense represented by a plastic-degrading bacterium AC3.</title>
        <authorList>
            <person name="Yin Z."/>
            <person name="Liu X."/>
            <person name="Wang D."/>
            <person name="Xie Z."/>
        </authorList>
    </citation>
    <scope>NUCLEOTIDE SEQUENCE</scope>
    <source>
        <strain evidence="1">AC3</strain>
    </source>
</reference>
<dbReference type="RefSeq" id="WP_248391061.1">
    <property type="nucleotide sequence ID" value="NZ_CP096203.1"/>
</dbReference>
<protein>
    <recommendedName>
        <fullName evidence="3">Tox-MPTase4 domain-containing protein</fullName>
    </recommendedName>
</protein>
<dbReference type="EMBL" id="CP096203">
    <property type="protein sequence ID" value="UPQ75296.1"/>
    <property type="molecule type" value="Genomic_DNA"/>
</dbReference>
<evidence type="ECO:0000313" key="2">
    <source>
        <dbReference type="Proteomes" id="UP000830552"/>
    </source>
</evidence>
<organism evidence="1 2">
    <name type="scientific">Chryseobacterium nepalense</name>
    <dbReference type="NCBI Taxonomy" id="1854498"/>
    <lineage>
        <taxon>Bacteria</taxon>
        <taxon>Pseudomonadati</taxon>
        <taxon>Bacteroidota</taxon>
        <taxon>Flavobacteriia</taxon>
        <taxon>Flavobacteriales</taxon>
        <taxon>Weeksellaceae</taxon>
        <taxon>Chryseobacterium group</taxon>
        <taxon>Chryseobacterium</taxon>
    </lineage>
</organism>
<keyword evidence="2" id="KW-1185">Reference proteome</keyword>
<dbReference type="Proteomes" id="UP000830552">
    <property type="component" value="Chromosome"/>
</dbReference>
<evidence type="ECO:0008006" key="3">
    <source>
        <dbReference type="Google" id="ProtNLM"/>
    </source>
</evidence>
<proteinExistence type="predicted"/>
<evidence type="ECO:0000313" key="1">
    <source>
        <dbReference type="EMBL" id="UPQ75296.1"/>
    </source>
</evidence>
<sequence length="498" mass="57603">MGYWKYEIVHDYDATKLIKEFREENLKLKNSKGTDDEETDFIVYAEKDDHTISLGRVLLIKMSDAMVKYHHEYKGTVDLPEYWAKYIYEQCKNNNTFQYNEDEIAEAFLESIKLQTKFISVSALDVQNFIRKITESISDSFRKDERFSREQWNPTLKSDEYLFAEPEKAFNYFIQKCNSLKKTLKKVKDQLEILKSFKILGKEFKVQSIEDIIKGIDEQIKSIEDISNWLIENRNDIKLKIPFLCGVWNGLVEFVGGFLDLALLAINITVNDLAGGETNLEFLEIREGVEEALGAVLKNPAKVFKDVIEGIKNYKYARYYDPKLNQYQIQHNEGEDLILAIDIIVTIVTIIKGIAKLAKQLSKFVKWINEVLVRGGKGARRVEIALLRRGKYLGQVLDDADFIKIESYLKQLKVELQIGKGAGAFEVEGFFLKSGNPLMLEAHNAAMFVTDGVKMKLILRENATIYETLHELMHMRDCQQIGMKAFMQKSLVEREIRV</sequence>
<accession>A0ABY4K4M7</accession>